<sequence length="169" mass="17502">MIRGDALAQILRWREAAVGLGAVSVGLWWAVGSYGVMRWVGVVVAIGGAAILREAMVRLRRPRDGGGAGVVNVTERQITYLSGTGGGAVSADTLANVAIHRGGGGSPVWHLADEQERRIAVPANAEGAGALFDALSALPGFDEGAAVEALRDPSPGARVLWTRAPERLS</sequence>
<keyword evidence="1" id="KW-0812">Transmembrane</keyword>
<feature type="transmembrane region" description="Helical" evidence="1">
    <location>
        <begin position="12"/>
        <end position="30"/>
    </location>
</feature>
<proteinExistence type="predicted"/>
<organism evidence="2 3">
    <name type="scientific">Palleronia marisminoris</name>
    <dbReference type="NCBI Taxonomy" id="315423"/>
    <lineage>
        <taxon>Bacteria</taxon>
        <taxon>Pseudomonadati</taxon>
        <taxon>Pseudomonadota</taxon>
        <taxon>Alphaproteobacteria</taxon>
        <taxon>Rhodobacterales</taxon>
        <taxon>Roseobacteraceae</taxon>
        <taxon>Palleronia</taxon>
    </lineage>
</organism>
<evidence type="ECO:0000313" key="2">
    <source>
        <dbReference type="EMBL" id="SLN66560.1"/>
    </source>
</evidence>
<evidence type="ECO:0000313" key="3">
    <source>
        <dbReference type="Proteomes" id="UP000193870"/>
    </source>
</evidence>
<gene>
    <name evidence="2" type="ORF">PAM7066_03330</name>
</gene>
<protein>
    <submittedName>
        <fullName evidence="2">Uncharacterized protein</fullName>
    </submittedName>
</protein>
<dbReference type="RefSeq" id="WP_085855298.1">
    <property type="nucleotide sequence ID" value="NZ_FOPF01000014.1"/>
</dbReference>
<feature type="transmembrane region" description="Helical" evidence="1">
    <location>
        <begin position="36"/>
        <end position="53"/>
    </location>
</feature>
<keyword evidence="3" id="KW-1185">Reference proteome</keyword>
<reference evidence="2 3" key="1">
    <citation type="submission" date="2017-03" db="EMBL/GenBank/DDBJ databases">
        <authorList>
            <person name="Afonso C.L."/>
            <person name="Miller P.J."/>
            <person name="Scott M.A."/>
            <person name="Spackman E."/>
            <person name="Goraichik I."/>
            <person name="Dimitrov K.M."/>
            <person name="Suarez D.L."/>
            <person name="Swayne D.E."/>
        </authorList>
    </citation>
    <scope>NUCLEOTIDE SEQUENCE [LARGE SCALE GENOMIC DNA]</scope>
    <source>
        <strain evidence="2 3">CECT 7066</strain>
    </source>
</reference>
<dbReference type="EMBL" id="FWFV01000013">
    <property type="protein sequence ID" value="SLN66560.1"/>
    <property type="molecule type" value="Genomic_DNA"/>
</dbReference>
<dbReference type="AlphaFoldDB" id="A0A1Y5TLQ8"/>
<keyword evidence="1" id="KW-0472">Membrane</keyword>
<dbReference type="OrthoDB" id="7851333at2"/>
<name>A0A1Y5TLQ8_9RHOB</name>
<evidence type="ECO:0000256" key="1">
    <source>
        <dbReference type="SAM" id="Phobius"/>
    </source>
</evidence>
<keyword evidence="1" id="KW-1133">Transmembrane helix</keyword>
<dbReference type="Proteomes" id="UP000193870">
    <property type="component" value="Unassembled WGS sequence"/>
</dbReference>
<dbReference type="STRING" id="315423.SAMN04488020_1148"/>
<accession>A0A1Y5TLQ8</accession>